<evidence type="ECO:0000313" key="2">
    <source>
        <dbReference type="Proteomes" id="UP001055453"/>
    </source>
</evidence>
<organism evidence="1 2">
    <name type="scientific">Nostoc cf. commune SO-36</name>
    <dbReference type="NCBI Taxonomy" id="449208"/>
    <lineage>
        <taxon>Bacteria</taxon>
        <taxon>Bacillati</taxon>
        <taxon>Cyanobacteriota</taxon>
        <taxon>Cyanophyceae</taxon>
        <taxon>Nostocales</taxon>
        <taxon>Nostocaceae</taxon>
        <taxon>Nostoc</taxon>
    </lineage>
</organism>
<dbReference type="Proteomes" id="UP001055453">
    <property type="component" value="Chromosome"/>
</dbReference>
<sequence>MLVKSLPYFMCVAKGAGKEAREEIWELTIATDSDVPLPARLEKLRKTLGFRDGCT</sequence>
<proteinExistence type="predicted"/>
<keyword evidence="2" id="KW-1185">Reference proteome</keyword>
<evidence type="ECO:0000313" key="1">
    <source>
        <dbReference type="EMBL" id="BDI16265.1"/>
    </source>
</evidence>
<dbReference type="EMBL" id="AP025732">
    <property type="protein sequence ID" value="BDI16265.1"/>
    <property type="molecule type" value="Genomic_DNA"/>
</dbReference>
<accession>A0ABN6Q1J9</accession>
<name>A0ABN6Q1J9_NOSCO</name>
<gene>
    <name evidence="1" type="ORF">ANSO36C_20670</name>
</gene>
<reference evidence="1" key="1">
    <citation type="submission" date="2022-04" db="EMBL/GenBank/DDBJ databases">
        <title>Complete genome sequence of a cyanobacterium, Nostoc sp. SO-36, isolated in Antarctica.</title>
        <authorList>
            <person name="Kanesaki Y."/>
            <person name="Effendi D."/>
            <person name="Sakamoto T."/>
            <person name="Ohtani S."/>
            <person name="Awai K."/>
        </authorList>
    </citation>
    <scope>NUCLEOTIDE SEQUENCE</scope>
    <source>
        <strain evidence="1">SO-36</strain>
    </source>
</reference>
<protein>
    <submittedName>
        <fullName evidence="1">Uncharacterized protein</fullName>
    </submittedName>
</protein>